<name>N9WHZ4_9CLOT</name>
<organism evidence="3 4">
    <name type="scientific">Clostridium thermobutyricum</name>
    <dbReference type="NCBI Taxonomy" id="29372"/>
    <lineage>
        <taxon>Bacteria</taxon>
        <taxon>Bacillati</taxon>
        <taxon>Bacillota</taxon>
        <taxon>Clostridia</taxon>
        <taxon>Eubacteriales</taxon>
        <taxon>Clostridiaceae</taxon>
        <taxon>Clostridium</taxon>
    </lineage>
</organism>
<accession>N9WHZ4</accession>
<evidence type="ECO:0000313" key="3">
    <source>
        <dbReference type="EMBL" id="ENZ02530.1"/>
    </source>
</evidence>
<keyword evidence="4" id="KW-1185">Reference proteome</keyword>
<keyword evidence="2" id="KW-0472">Membrane</keyword>
<dbReference type="Proteomes" id="UP000013097">
    <property type="component" value="Unassembled WGS sequence"/>
</dbReference>
<evidence type="ECO:0000256" key="1">
    <source>
        <dbReference type="SAM" id="MobiDB-lite"/>
    </source>
</evidence>
<feature type="compositionally biased region" description="Low complexity" evidence="1">
    <location>
        <begin position="47"/>
        <end position="76"/>
    </location>
</feature>
<evidence type="ECO:0000256" key="2">
    <source>
        <dbReference type="SAM" id="Phobius"/>
    </source>
</evidence>
<evidence type="ECO:0000313" key="4">
    <source>
        <dbReference type="Proteomes" id="UP000013097"/>
    </source>
</evidence>
<reference evidence="3 4" key="1">
    <citation type="submission" date="2013-01" db="EMBL/GenBank/DDBJ databases">
        <title>The Genome Sequence of Clostridium colicanis 209318.</title>
        <authorList>
            <consortium name="The Broad Institute Genome Sequencing Platform"/>
            <person name="Earl A."/>
            <person name="Ward D."/>
            <person name="Feldgarden M."/>
            <person name="Gevers D."/>
            <person name="Courvalin P."/>
            <person name="Lambert T."/>
            <person name="Walker B."/>
            <person name="Young S.K."/>
            <person name="Zeng Q."/>
            <person name="Gargeya S."/>
            <person name="Fitzgerald M."/>
            <person name="Haas B."/>
            <person name="Abouelleil A."/>
            <person name="Alvarado L."/>
            <person name="Arachchi H.M."/>
            <person name="Berlin A.M."/>
            <person name="Chapman S.B."/>
            <person name="Dewar J."/>
            <person name="Goldberg J."/>
            <person name="Griggs A."/>
            <person name="Gujja S."/>
            <person name="Hansen M."/>
            <person name="Howarth C."/>
            <person name="Imamovic A."/>
            <person name="Larimer J."/>
            <person name="McCowan C."/>
            <person name="Murphy C."/>
            <person name="Neiman D."/>
            <person name="Pearson M."/>
            <person name="Priest M."/>
            <person name="Roberts A."/>
            <person name="Saif S."/>
            <person name="Shea T."/>
            <person name="Sisk P."/>
            <person name="Sykes S."/>
            <person name="Wortman J."/>
            <person name="Nusbaum C."/>
            <person name="Birren B."/>
        </authorList>
    </citation>
    <scope>NUCLEOTIDE SEQUENCE [LARGE SCALE GENOMIC DNA]</scope>
    <source>
        <strain evidence="3 4">209318</strain>
    </source>
</reference>
<keyword evidence="2" id="KW-0812">Transmembrane</keyword>
<dbReference type="HOGENOM" id="CLU_1092832_0_0_9"/>
<feature type="transmembrane region" description="Helical" evidence="2">
    <location>
        <begin position="6"/>
        <end position="25"/>
    </location>
</feature>
<gene>
    <name evidence="3" type="ORF">HMPREF1092_01765</name>
</gene>
<feature type="region of interest" description="Disordered" evidence="1">
    <location>
        <begin position="47"/>
        <end position="77"/>
    </location>
</feature>
<protein>
    <submittedName>
        <fullName evidence="3">Uncharacterized protein</fullName>
    </submittedName>
</protein>
<sequence>MKKIIIGILAVLILCIGGLYIRYIYILNTNYKMVASNKIDNINLNTGNKSNLNNSNTSNLNEGNSESSNEINNNSTYNQTENTTGVIELVNENQNGKNLKTVIVKNTTGRKIPYNKLSNYMRYWMSVGQLNCLGVYSYEDTLWGKAWINEVSSSDLITAFIQANGEEALKKDITANEFNNAVMKLNNIVESQPIPFTKSQIKQVLANLMEQEYGKDKIAKIVYSNPWYEVYTEPYNKKSTPIYVDMYTGYATGA</sequence>
<keyword evidence="2" id="KW-1133">Transmembrane helix</keyword>
<dbReference type="EMBL" id="AGYT01000008">
    <property type="protein sequence ID" value="ENZ02530.1"/>
    <property type="molecule type" value="Genomic_DNA"/>
</dbReference>
<dbReference type="AlphaFoldDB" id="N9WHZ4"/>
<proteinExistence type="predicted"/>
<dbReference type="PATRIC" id="fig|999411.4.peg.1739"/>
<comment type="caution">
    <text evidence="3">The sequence shown here is derived from an EMBL/GenBank/DDBJ whole genome shotgun (WGS) entry which is preliminary data.</text>
</comment>
<dbReference type="RefSeq" id="WP_002598266.1">
    <property type="nucleotide sequence ID" value="NZ_KB850956.1"/>
</dbReference>